<evidence type="ECO:0000259" key="1">
    <source>
        <dbReference type="Pfam" id="PF07530"/>
    </source>
</evidence>
<keyword evidence="3" id="KW-1185">Reference proteome</keyword>
<dbReference type="InParanoid" id="A0A067REW5"/>
<feature type="domain" description="Pre-C2HC" evidence="1">
    <location>
        <begin position="1"/>
        <end position="42"/>
    </location>
</feature>
<accession>A0A067REW5</accession>
<dbReference type="InterPro" id="IPR006579">
    <property type="entry name" value="Pre_C2HC_dom"/>
</dbReference>
<gene>
    <name evidence="2" type="ORF">L798_08023</name>
</gene>
<proteinExistence type="predicted"/>
<name>A0A067REW5_ZOONE</name>
<dbReference type="EMBL" id="KK852731">
    <property type="protein sequence ID" value="KDR17492.1"/>
    <property type="molecule type" value="Genomic_DNA"/>
</dbReference>
<evidence type="ECO:0000313" key="2">
    <source>
        <dbReference type="EMBL" id="KDR17492.1"/>
    </source>
</evidence>
<dbReference type="Proteomes" id="UP000027135">
    <property type="component" value="Unassembled WGS sequence"/>
</dbReference>
<evidence type="ECO:0000313" key="3">
    <source>
        <dbReference type="Proteomes" id="UP000027135"/>
    </source>
</evidence>
<organism evidence="2 3">
    <name type="scientific">Zootermopsis nevadensis</name>
    <name type="common">Dampwood termite</name>
    <dbReference type="NCBI Taxonomy" id="136037"/>
    <lineage>
        <taxon>Eukaryota</taxon>
        <taxon>Metazoa</taxon>
        <taxon>Ecdysozoa</taxon>
        <taxon>Arthropoda</taxon>
        <taxon>Hexapoda</taxon>
        <taxon>Insecta</taxon>
        <taxon>Pterygota</taxon>
        <taxon>Neoptera</taxon>
        <taxon>Polyneoptera</taxon>
        <taxon>Dictyoptera</taxon>
        <taxon>Blattodea</taxon>
        <taxon>Blattoidea</taxon>
        <taxon>Termitoidae</taxon>
        <taxon>Termopsidae</taxon>
        <taxon>Zootermopsis</taxon>
    </lineage>
</organism>
<protein>
    <recommendedName>
        <fullName evidence="1">Pre-C2HC domain-containing protein</fullName>
    </recommendedName>
</protein>
<reference evidence="2 3" key="1">
    <citation type="journal article" date="2014" name="Nat. Commun.">
        <title>Molecular traces of alternative social organization in a termite genome.</title>
        <authorList>
            <person name="Terrapon N."/>
            <person name="Li C."/>
            <person name="Robertson H.M."/>
            <person name="Ji L."/>
            <person name="Meng X."/>
            <person name="Booth W."/>
            <person name="Chen Z."/>
            <person name="Childers C.P."/>
            <person name="Glastad K.M."/>
            <person name="Gokhale K."/>
            <person name="Gowin J."/>
            <person name="Gronenberg W."/>
            <person name="Hermansen R.A."/>
            <person name="Hu H."/>
            <person name="Hunt B.G."/>
            <person name="Huylmans A.K."/>
            <person name="Khalil S.M."/>
            <person name="Mitchell R.D."/>
            <person name="Munoz-Torres M.C."/>
            <person name="Mustard J.A."/>
            <person name="Pan H."/>
            <person name="Reese J.T."/>
            <person name="Scharf M.E."/>
            <person name="Sun F."/>
            <person name="Vogel H."/>
            <person name="Xiao J."/>
            <person name="Yang W."/>
            <person name="Yang Z."/>
            <person name="Yang Z."/>
            <person name="Zhou J."/>
            <person name="Zhu J."/>
            <person name="Brent C.S."/>
            <person name="Elsik C.G."/>
            <person name="Goodisman M.A."/>
            <person name="Liberles D.A."/>
            <person name="Roe R.M."/>
            <person name="Vargo E.L."/>
            <person name="Vilcinskas A."/>
            <person name="Wang J."/>
            <person name="Bornberg-Bauer E."/>
            <person name="Korb J."/>
            <person name="Zhang G."/>
            <person name="Liebig J."/>
        </authorList>
    </citation>
    <scope>NUCLEOTIDE SEQUENCE [LARGE SCALE GENOMIC DNA]</scope>
    <source>
        <tissue evidence="2">Whole organism</tissue>
    </source>
</reference>
<dbReference type="Pfam" id="PF07530">
    <property type="entry name" value="PRE_C2HC"/>
    <property type="match status" value="1"/>
</dbReference>
<dbReference type="AlphaFoldDB" id="A0A067REW5"/>
<sequence length="130" mass="14980">MTAWRDKTPLSMYIVELNNVPQSHKISQLCHLCFIKITVEPYKEQTISSRGYKLSGPSGLYPLRGRTLLVVMLKEIPSKLCADLRPVQDRGARLNPQRPNPHTQPQTREFVEIVRNFNPKFSFQCLLNSI</sequence>